<dbReference type="PANTHER" id="PTHR14015:SF1">
    <property type="entry name" value="OPIOID GROWTH FACTOR RECEPTOR"/>
    <property type="match status" value="1"/>
</dbReference>
<evidence type="ECO:0000256" key="2">
    <source>
        <dbReference type="SAM" id="MobiDB-lite"/>
    </source>
</evidence>
<feature type="region of interest" description="Disordered" evidence="2">
    <location>
        <begin position="94"/>
        <end position="114"/>
    </location>
</feature>
<sequence length="416" mass="49027">MARFRLLCLAFQWFMRILRSFLRRTATTLGLGVNTFRGIVWRQKHGSAAAEPETDEKSSEILPKESSQQVVEETGSRGQHEDVAAEMAAGVDPCSRPTHVGFEQPGRDEESEDDFNYGVEGTDEYYCCYDSSWESDEQMDQDHKWTDSRRSTSFKFKKFLSAARDMQNYRHDYPQTMGFQNWSTAVTAEQPNLDFYLGEAPSVPDGVYIHEFHDEWAGKYDKLEYVHTFIQWLFPLPEPGMNYQATPLTREEIQSFCESNTAKNNLLKSYKLMLDFYGIELRNEKTGDVEKASNWRERFYNLNSRLHNNLRITRILKCLGILGYPHYQEPLVHFFLKETLENGELPNVRDSVLNYFVFAVRDKKQRRRLIKYAYEKFNHEEEFVWCPKKIQRMWSGCGQSQGRQWQRMTCEFEQSK</sequence>
<name>A0AAV1ERE3_XYRNO</name>
<organism evidence="5 6">
    <name type="scientific">Xyrichtys novacula</name>
    <name type="common">Pearly razorfish</name>
    <name type="synonym">Hemipteronotus novacula</name>
    <dbReference type="NCBI Taxonomy" id="13765"/>
    <lineage>
        <taxon>Eukaryota</taxon>
        <taxon>Metazoa</taxon>
        <taxon>Chordata</taxon>
        <taxon>Craniata</taxon>
        <taxon>Vertebrata</taxon>
        <taxon>Euteleostomi</taxon>
        <taxon>Actinopterygii</taxon>
        <taxon>Neopterygii</taxon>
        <taxon>Teleostei</taxon>
        <taxon>Neoteleostei</taxon>
        <taxon>Acanthomorphata</taxon>
        <taxon>Eupercaria</taxon>
        <taxon>Labriformes</taxon>
        <taxon>Labridae</taxon>
        <taxon>Xyrichtys</taxon>
    </lineage>
</organism>
<evidence type="ECO:0000313" key="5">
    <source>
        <dbReference type="EMBL" id="CAJ1051367.1"/>
    </source>
</evidence>
<dbReference type="AlphaFoldDB" id="A0AAV1ERE3"/>
<dbReference type="GO" id="GO:0016020">
    <property type="term" value="C:membrane"/>
    <property type="evidence" value="ECO:0007669"/>
    <property type="project" value="InterPro"/>
</dbReference>
<reference evidence="5" key="1">
    <citation type="submission" date="2023-08" db="EMBL/GenBank/DDBJ databases">
        <authorList>
            <person name="Alioto T."/>
            <person name="Alioto T."/>
            <person name="Gomez Garrido J."/>
        </authorList>
    </citation>
    <scope>NUCLEOTIDE SEQUENCE</scope>
</reference>
<accession>A0AAV1ERE3</accession>
<dbReference type="EMBL" id="OY660865">
    <property type="protein sequence ID" value="CAJ1051367.1"/>
    <property type="molecule type" value="Genomic_DNA"/>
</dbReference>
<feature type="domain" description="Opioid growth factor receptor (OGFr) conserved" evidence="4">
    <location>
        <begin position="188"/>
        <end position="389"/>
    </location>
</feature>
<evidence type="ECO:0000256" key="3">
    <source>
        <dbReference type="SAM" id="SignalP"/>
    </source>
</evidence>
<proteinExistence type="inferred from homology"/>
<comment type="similarity">
    <text evidence="1">Belongs to the opioid growth factor receptor family.</text>
</comment>
<gene>
    <name evidence="5" type="ORF">XNOV1_A038955</name>
</gene>
<dbReference type="Proteomes" id="UP001178508">
    <property type="component" value="Chromosome 2"/>
</dbReference>
<keyword evidence="6" id="KW-1185">Reference proteome</keyword>
<keyword evidence="5" id="KW-0675">Receptor</keyword>
<evidence type="ECO:0000259" key="4">
    <source>
        <dbReference type="Pfam" id="PF04664"/>
    </source>
</evidence>
<evidence type="ECO:0000313" key="6">
    <source>
        <dbReference type="Proteomes" id="UP001178508"/>
    </source>
</evidence>
<feature type="signal peptide" evidence="3">
    <location>
        <begin position="1"/>
        <end position="20"/>
    </location>
</feature>
<dbReference type="InterPro" id="IPR039574">
    <property type="entry name" value="OGFr"/>
</dbReference>
<dbReference type="GO" id="GO:0140625">
    <property type="term" value="F:opioid growth factor receptor activity"/>
    <property type="evidence" value="ECO:0007669"/>
    <property type="project" value="InterPro"/>
</dbReference>
<keyword evidence="3" id="KW-0732">Signal</keyword>
<dbReference type="InterPro" id="IPR006757">
    <property type="entry name" value="OGF_rcpt"/>
</dbReference>
<feature type="chain" id="PRO_5043337129" evidence="3">
    <location>
        <begin position="21"/>
        <end position="416"/>
    </location>
</feature>
<dbReference type="PANTHER" id="PTHR14015">
    <property type="entry name" value="OPIOID GROWTH FACTOR RECEPTOR OGFR ZETA-TYPE OPIOID RECEPTOR"/>
    <property type="match status" value="1"/>
</dbReference>
<evidence type="ECO:0000256" key="1">
    <source>
        <dbReference type="ARBA" id="ARBA00010365"/>
    </source>
</evidence>
<protein>
    <submittedName>
        <fullName evidence="5">Opioid growth factor receptor-like</fullName>
    </submittedName>
</protein>
<dbReference type="Pfam" id="PF04664">
    <property type="entry name" value="OGFr_N"/>
    <property type="match status" value="1"/>
</dbReference>
<feature type="region of interest" description="Disordered" evidence="2">
    <location>
        <begin position="47"/>
        <end position="80"/>
    </location>
</feature>